<dbReference type="NCBIfam" id="TIGR00191">
    <property type="entry name" value="thrB"/>
    <property type="match status" value="1"/>
</dbReference>
<evidence type="ECO:0000259" key="13">
    <source>
        <dbReference type="Pfam" id="PF08544"/>
    </source>
</evidence>
<comment type="caution">
    <text evidence="14">The sequence shown here is derived from an EMBL/GenBank/DDBJ whole genome shotgun (WGS) entry which is preliminary data.</text>
</comment>
<dbReference type="Gene3D" id="3.30.230.10">
    <property type="match status" value="1"/>
</dbReference>
<dbReference type="PRINTS" id="PR00958">
    <property type="entry name" value="HOMSERKINASE"/>
</dbReference>
<dbReference type="UniPathway" id="UPA00050">
    <property type="reaction ID" value="UER00064"/>
</dbReference>
<evidence type="ECO:0000256" key="8">
    <source>
        <dbReference type="ARBA" id="ARBA00022741"/>
    </source>
</evidence>
<dbReference type="GO" id="GO:0009088">
    <property type="term" value="P:threonine biosynthetic process"/>
    <property type="evidence" value="ECO:0007669"/>
    <property type="project" value="UniProtKB-UniPathway"/>
</dbReference>
<dbReference type="HAMAP" id="MF_00384">
    <property type="entry name" value="Homoser_kinase"/>
    <property type="match status" value="1"/>
</dbReference>
<keyword evidence="15" id="KW-1185">Reference proteome</keyword>
<evidence type="ECO:0000313" key="14">
    <source>
        <dbReference type="EMBL" id="PVU88985.1"/>
    </source>
</evidence>
<keyword evidence="10" id="KW-0067">ATP-binding</keyword>
<dbReference type="GO" id="GO:0004413">
    <property type="term" value="F:homoserine kinase activity"/>
    <property type="evidence" value="ECO:0007669"/>
    <property type="project" value="UniProtKB-EC"/>
</dbReference>
<dbReference type="GO" id="GO:0005524">
    <property type="term" value="F:ATP binding"/>
    <property type="evidence" value="ECO:0007669"/>
    <property type="project" value="UniProtKB-KW"/>
</dbReference>
<evidence type="ECO:0000259" key="12">
    <source>
        <dbReference type="Pfam" id="PF00288"/>
    </source>
</evidence>
<dbReference type="PIRSF" id="PIRSF000676">
    <property type="entry name" value="Homoser_kin"/>
    <property type="match status" value="1"/>
</dbReference>
<dbReference type="InterPro" id="IPR014721">
    <property type="entry name" value="Ribsml_uS5_D2-typ_fold_subgr"/>
</dbReference>
<comment type="catalytic activity">
    <reaction evidence="11">
        <text>L-homoserine + ATP = O-phospho-L-homoserine + ADP + H(+)</text>
        <dbReference type="Rhea" id="RHEA:13985"/>
        <dbReference type="ChEBI" id="CHEBI:15378"/>
        <dbReference type="ChEBI" id="CHEBI:30616"/>
        <dbReference type="ChEBI" id="CHEBI:57476"/>
        <dbReference type="ChEBI" id="CHEBI:57590"/>
        <dbReference type="ChEBI" id="CHEBI:456216"/>
        <dbReference type="EC" id="2.7.1.39"/>
    </reaction>
    <physiologicalReaction direction="left-to-right" evidence="11">
        <dbReference type="Rhea" id="RHEA:13986"/>
    </physiologicalReaction>
</comment>
<dbReference type="PANTHER" id="PTHR20861:SF1">
    <property type="entry name" value="HOMOSERINE KINASE"/>
    <property type="match status" value="1"/>
</dbReference>
<evidence type="ECO:0000313" key="15">
    <source>
        <dbReference type="Proteomes" id="UP000245383"/>
    </source>
</evidence>
<keyword evidence="7" id="KW-0791">Threonine biosynthesis</keyword>
<dbReference type="SUPFAM" id="SSF55060">
    <property type="entry name" value="GHMP Kinase, C-terminal domain"/>
    <property type="match status" value="1"/>
</dbReference>
<keyword evidence="8" id="KW-0547">Nucleotide-binding</keyword>
<evidence type="ECO:0000256" key="4">
    <source>
        <dbReference type="ARBA" id="ARBA00017858"/>
    </source>
</evidence>
<keyword evidence="5" id="KW-0028">Amino-acid biosynthesis</keyword>
<reference evidence="14 15" key="1">
    <citation type="journal article" date="2018" name="MBio">
        <title>Comparative Genomics Reveals the Core Gene Toolbox for the Fungus-Insect Symbiosis.</title>
        <authorList>
            <person name="Wang Y."/>
            <person name="Stata M."/>
            <person name="Wang W."/>
            <person name="Stajich J.E."/>
            <person name="White M.M."/>
            <person name="Moncalvo J.M."/>
        </authorList>
    </citation>
    <scope>NUCLEOTIDE SEQUENCE [LARGE SCALE GENOMIC DNA]</scope>
    <source>
        <strain evidence="14 15">SWE-8-4</strain>
    </source>
</reference>
<dbReference type="EMBL" id="MBFR01000348">
    <property type="protein sequence ID" value="PVU88985.1"/>
    <property type="molecule type" value="Genomic_DNA"/>
</dbReference>
<evidence type="ECO:0000256" key="2">
    <source>
        <dbReference type="ARBA" id="ARBA00007370"/>
    </source>
</evidence>
<dbReference type="Pfam" id="PF08544">
    <property type="entry name" value="GHMP_kinases_C"/>
    <property type="match status" value="1"/>
</dbReference>
<dbReference type="AlphaFoldDB" id="A0A2T9Y9I0"/>
<dbReference type="PROSITE" id="PS00627">
    <property type="entry name" value="GHMP_KINASES_ATP"/>
    <property type="match status" value="1"/>
</dbReference>
<evidence type="ECO:0000256" key="9">
    <source>
        <dbReference type="ARBA" id="ARBA00022777"/>
    </source>
</evidence>
<dbReference type="OrthoDB" id="195231at2759"/>
<evidence type="ECO:0000256" key="11">
    <source>
        <dbReference type="ARBA" id="ARBA00049913"/>
    </source>
</evidence>
<feature type="domain" description="GHMP kinase N-terminal" evidence="12">
    <location>
        <begin position="66"/>
        <end position="150"/>
    </location>
</feature>
<proteinExistence type="inferred from homology"/>
<evidence type="ECO:0000256" key="1">
    <source>
        <dbReference type="ARBA" id="ARBA00005015"/>
    </source>
</evidence>
<keyword evidence="9" id="KW-0418">Kinase</keyword>
<dbReference type="InterPro" id="IPR013750">
    <property type="entry name" value="GHMP_kinase_C_dom"/>
</dbReference>
<gene>
    <name evidence="14" type="ORF">BB561_005627</name>
</gene>
<dbReference type="SUPFAM" id="SSF54211">
    <property type="entry name" value="Ribosomal protein S5 domain 2-like"/>
    <property type="match status" value="1"/>
</dbReference>
<dbReference type="InterPro" id="IPR006204">
    <property type="entry name" value="GHMP_kinase_N_dom"/>
</dbReference>
<dbReference type="Gene3D" id="3.30.70.890">
    <property type="entry name" value="GHMP kinase, C-terminal domain"/>
    <property type="match status" value="1"/>
</dbReference>
<name>A0A2T9Y9I0_9FUNG</name>
<dbReference type="EC" id="2.7.1.39" evidence="3"/>
<organism evidence="14 15">
    <name type="scientific">Smittium simulii</name>
    <dbReference type="NCBI Taxonomy" id="133385"/>
    <lineage>
        <taxon>Eukaryota</taxon>
        <taxon>Fungi</taxon>
        <taxon>Fungi incertae sedis</taxon>
        <taxon>Zoopagomycota</taxon>
        <taxon>Kickxellomycotina</taxon>
        <taxon>Harpellomycetes</taxon>
        <taxon>Harpellales</taxon>
        <taxon>Legeriomycetaceae</taxon>
        <taxon>Smittium</taxon>
    </lineage>
</organism>
<dbReference type="Proteomes" id="UP000245383">
    <property type="component" value="Unassembled WGS sequence"/>
</dbReference>
<sequence length="328" mass="35588">MKNITITVPATSANVGPGFDVLGIAVSLFLKLRVNVNPDETKTDKYNIELEYLGDNSTVPLDPEENIITKVALHVMSSFNINEFPKHTKVIVENCIPLGRGLGSSAAAIVSGVLLADTLFNLRLTQQQIFSFCLVFENHPDNTTPAIVGGVSASYVIETTSELDSSNSVVDHVKIPINPIIKAVVVIPEFELSTSYSRSVLPKSYNIKDIVYNLQRIATLSIALGQQDLRPELIFNSMKDSLHQPYRAALVPGLAKILSDLDYKNTPGLVGICLSGAGPTTLALATDNFDLIAQKIQSIFDSESNGSFKTHYYVLDVVHNGAIVQSDL</sequence>
<dbReference type="InterPro" id="IPR036554">
    <property type="entry name" value="GHMP_kinase_C_sf"/>
</dbReference>
<dbReference type="PANTHER" id="PTHR20861">
    <property type="entry name" value="HOMOSERINE/4-DIPHOSPHOCYTIDYL-2-C-METHYL-D-ERYTHRITOL KINASE"/>
    <property type="match status" value="1"/>
</dbReference>
<protein>
    <recommendedName>
        <fullName evidence="4">Homoserine kinase</fullName>
        <ecNumber evidence="3">2.7.1.39</ecNumber>
    </recommendedName>
</protein>
<dbReference type="InterPro" id="IPR006203">
    <property type="entry name" value="GHMP_knse_ATP-bd_CS"/>
</dbReference>
<evidence type="ECO:0000256" key="10">
    <source>
        <dbReference type="ARBA" id="ARBA00022840"/>
    </source>
</evidence>
<dbReference type="Pfam" id="PF00288">
    <property type="entry name" value="GHMP_kinases_N"/>
    <property type="match status" value="1"/>
</dbReference>
<evidence type="ECO:0000256" key="7">
    <source>
        <dbReference type="ARBA" id="ARBA00022697"/>
    </source>
</evidence>
<keyword evidence="6" id="KW-0808">Transferase</keyword>
<dbReference type="InterPro" id="IPR020568">
    <property type="entry name" value="Ribosomal_Su5_D2-typ_SF"/>
</dbReference>
<feature type="domain" description="GHMP kinase C-terminal" evidence="13">
    <location>
        <begin position="232"/>
        <end position="297"/>
    </location>
</feature>
<evidence type="ECO:0000256" key="5">
    <source>
        <dbReference type="ARBA" id="ARBA00022605"/>
    </source>
</evidence>
<comment type="similarity">
    <text evidence="2">Belongs to the GHMP kinase family. Homoserine kinase subfamily.</text>
</comment>
<dbReference type="InterPro" id="IPR000870">
    <property type="entry name" value="Homoserine_kinase"/>
</dbReference>
<evidence type="ECO:0000256" key="3">
    <source>
        <dbReference type="ARBA" id="ARBA00012078"/>
    </source>
</evidence>
<evidence type="ECO:0000256" key="6">
    <source>
        <dbReference type="ARBA" id="ARBA00022679"/>
    </source>
</evidence>
<dbReference type="STRING" id="133385.A0A2T9Y9I0"/>
<accession>A0A2T9Y9I0</accession>
<comment type="pathway">
    <text evidence="1">Amino-acid biosynthesis; L-threonine biosynthesis; L-threonine from L-aspartate: step 4/5.</text>
</comment>